<dbReference type="AlphaFoldDB" id="A0A151ZHH4"/>
<dbReference type="Pfam" id="PF00657">
    <property type="entry name" value="Lipase_GDSL"/>
    <property type="match status" value="1"/>
</dbReference>
<keyword evidence="4" id="KW-1185">Reference proteome</keyword>
<dbReference type="GO" id="GO:0052689">
    <property type="term" value="F:carboxylic ester hydrolase activity"/>
    <property type="evidence" value="ECO:0007669"/>
    <property type="project" value="InterPro"/>
</dbReference>
<organism evidence="3 4">
    <name type="scientific">Tieghemostelium lacteum</name>
    <name type="common">Slime mold</name>
    <name type="synonym">Dictyostelium lacteum</name>
    <dbReference type="NCBI Taxonomy" id="361077"/>
    <lineage>
        <taxon>Eukaryota</taxon>
        <taxon>Amoebozoa</taxon>
        <taxon>Evosea</taxon>
        <taxon>Eumycetozoa</taxon>
        <taxon>Dictyostelia</taxon>
        <taxon>Dictyosteliales</taxon>
        <taxon>Raperosteliaceae</taxon>
        <taxon>Tieghemostelium</taxon>
    </lineage>
</organism>
<feature type="signal peptide" evidence="1">
    <location>
        <begin position="1"/>
        <end position="19"/>
    </location>
</feature>
<reference evidence="3 4" key="1">
    <citation type="submission" date="2015-12" db="EMBL/GenBank/DDBJ databases">
        <title>Dictyostelia acquired genes for synthesis and detection of signals that induce cell-type specialization by lateral gene transfer from prokaryotes.</title>
        <authorList>
            <person name="Gloeckner G."/>
            <person name="Schaap P."/>
        </authorList>
    </citation>
    <scope>NUCLEOTIDE SEQUENCE [LARGE SCALE GENOMIC DNA]</scope>
    <source>
        <strain evidence="3 4">TK</strain>
    </source>
</reference>
<dbReference type="SUPFAM" id="SSF52266">
    <property type="entry name" value="SGNH hydrolase"/>
    <property type="match status" value="1"/>
</dbReference>
<dbReference type="InterPro" id="IPR037461">
    <property type="entry name" value="CtCE2-like_dom"/>
</dbReference>
<accession>A0A151ZHH4</accession>
<evidence type="ECO:0000256" key="1">
    <source>
        <dbReference type="SAM" id="SignalP"/>
    </source>
</evidence>
<dbReference type="PANTHER" id="PTHR37834">
    <property type="entry name" value="GDSL-LIKE LIPASE/ACYLHYDROLASE DOMAIN PROTEIN (AFU_ORTHOLOGUE AFUA_2G00620)"/>
    <property type="match status" value="1"/>
</dbReference>
<dbReference type="Gene3D" id="2.60.120.260">
    <property type="entry name" value="Galactose-binding domain-like"/>
    <property type="match status" value="1"/>
</dbReference>
<dbReference type="Proteomes" id="UP000076078">
    <property type="component" value="Unassembled WGS sequence"/>
</dbReference>
<evidence type="ECO:0000313" key="3">
    <source>
        <dbReference type="EMBL" id="KYQ93365.1"/>
    </source>
</evidence>
<dbReference type="OMA" id="WDMSSWI"/>
<evidence type="ECO:0000259" key="2">
    <source>
        <dbReference type="Pfam" id="PF17996"/>
    </source>
</evidence>
<sequence length="363" mass="40168">MGGIIFYCCLFIAVGLVYGDLVIEPSDSSLYYIGRVDKSNALQYNLSWPGVEIYLEISNSSNVHCLMSSTKDNTFNVYVNDQYVNLINITSSDIAAYELVPGGLDPDQVYTVSLRHRNEAACGLVSFQGFIVEDMAIVSKYSSSITRRIEIIGDSISVGFGLKGTPPCLFNINQEDTSLAYGSLIANALDAELQTIAYSGIALVKFCSNCSDFIDGYNFTSPAVLPLLYPLINPKLGPKSGRWDFTEYQPNVVIINLGTNDYEHPPVPSQRLFINRYVQFIQFIQSKYTESNPKFFLICGPMIGGPSCLYVETVAQLTNSTYIDMQNILEEDEYGCAGHPNVLGHVTMAKLAIPVIQDVMNWN</sequence>
<dbReference type="InterPro" id="IPR036514">
    <property type="entry name" value="SGNH_hydro_sf"/>
</dbReference>
<dbReference type="InParanoid" id="A0A151ZHH4"/>
<gene>
    <name evidence="3" type="ORF">DLAC_06039</name>
</gene>
<dbReference type="Gene3D" id="3.40.50.1110">
    <property type="entry name" value="SGNH hydrolase"/>
    <property type="match status" value="1"/>
</dbReference>
<dbReference type="OrthoDB" id="30833at2759"/>
<dbReference type="Pfam" id="PF17996">
    <property type="entry name" value="CE2_N"/>
    <property type="match status" value="1"/>
</dbReference>
<comment type="caution">
    <text evidence="3">The sequence shown here is derived from an EMBL/GenBank/DDBJ whole genome shotgun (WGS) entry which is preliminary data.</text>
</comment>
<proteinExistence type="predicted"/>
<evidence type="ECO:0000313" key="4">
    <source>
        <dbReference type="Proteomes" id="UP000076078"/>
    </source>
</evidence>
<keyword evidence="1" id="KW-0732">Signal</keyword>
<dbReference type="CDD" id="cd01831">
    <property type="entry name" value="Endoglucanase_E_like"/>
    <property type="match status" value="1"/>
</dbReference>
<dbReference type="InterPro" id="IPR001087">
    <property type="entry name" value="GDSL"/>
</dbReference>
<dbReference type="InterPro" id="IPR052762">
    <property type="entry name" value="PCW_deacetylase/CE"/>
</dbReference>
<protein>
    <submittedName>
        <fullName evidence="3">Esterase</fullName>
    </submittedName>
</protein>
<feature type="chain" id="PRO_5007593401" evidence="1">
    <location>
        <begin position="20"/>
        <end position="363"/>
    </location>
</feature>
<dbReference type="InterPro" id="IPR040794">
    <property type="entry name" value="CE2_N"/>
</dbReference>
<feature type="domain" description="Carbohydrate esterase 2 N-terminal" evidence="2">
    <location>
        <begin position="32"/>
        <end position="135"/>
    </location>
</feature>
<dbReference type="PANTHER" id="PTHR37834:SF2">
    <property type="entry name" value="ESTERASE, SGNH HYDROLASE-TYPE"/>
    <property type="match status" value="1"/>
</dbReference>
<dbReference type="EMBL" id="LODT01000028">
    <property type="protein sequence ID" value="KYQ93365.1"/>
    <property type="molecule type" value="Genomic_DNA"/>
</dbReference>
<dbReference type="STRING" id="361077.A0A151ZHH4"/>
<name>A0A151ZHH4_TIELA</name>